<keyword evidence="1" id="KW-1133">Transmembrane helix</keyword>
<accession>A0A0F8YT49</accession>
<organism evidence="2">
    <name type="scientific">marine sediment metagenome</name>
    <dbReference type="NCBI Taxonomy" id="412755"/>
    <lineage>
        <taxon>unclassified sequences</taxon>
        <taxon>metagenomes</taxon>
        <taxon>ecological metagenomes</taxon>
    </lineage>
</organism>
<comment type="caution">
    <text evidence="2">The sequence shown here is derived from an EMBL/GenBank/DDBJ whole genome shotgun (WGS) entry which is preliminary data.</text>
</comment>
<keyword evidence="1" id="KW-0472">Membrane</keyword>
<evidence type="ECO:0000256" key="1">
    <source>
        <dbReference type="SAM" id="Phobius"/>
    </source>
</evidence>
<dbReference type="AlphaFoldDB" id="A0A0F8YT49"/>
<name>A0A0F8YT49_9ZZZZ</name>
<protein>
    <submittedName>
        <fullName evidence="2">Uncharacterized protein</fullName>
    </submittedName>
</protein>
<gene>
    <name evidence="2" type="ORF">LCGC14_2858610</name>
</gene>
<reference evidence="2" key="1">
    <citation type="journal article" date="2015" name="Nature">
        <title>Complex archaea that bridge the gap between prokaryotes and eukaryotes.</title>
        <authorList>
            <person name="Spang A."/>
            <person name="Saw J.H."/>
            <person name="Jorgensen S.L."/>
            <person name="Zaremba-Niedzwiedzka K."/>
            <person name="Martijn J."/>
            <person name="Lind A.E."/>
            <person name="van Eijk R."/>
            <person name="Schleper C."/>
            <person name="Guy L."/>
            <person name="Ettema T.J."/>
        </authorList>
    </citation>
    <scope>NUCLEOTIDE SEQUENCE</scope>
</reference>
<feature type="transmembrane region" description="Helical" evidence="1">
    <location>
        <begin position="6"/>
        <end position="23"/>
    </location>
</feature>
<proteinExistence type="predicted"/>
<feature type="non-terminal residue" evidence="2">
    <location>
        <position position="1"/>
    </location>
</feature>
<evidence type="ECO:0000313" key="2">
    <source>
        <dbReference type="EMBL" id="KKK76935.1"/>
    </source>
</evidence>
<dbReference type="EMBL" id="LAZR01055188">
    <property type="protein sequence ID" value="KKK76935.1"/>
    <property type="molecule type" value="Genomic_DNA"/>
</dbReference>
<keyword evidence="1" id="KW-0812">Transmembrane</keyword>
<sequence>TILTILAIIFIGFCLWIFGVILIETTDLRGDKEYYKEQMLSFCRITKLQQDTLLQTFPEYPTLEEECEHFILSSDKN</sequence>